<accession>A0A653BYB5</accession>
<dbReference type="PROSITE" id="PS00028">
    <property type="entry name" value="ZINC_FINGER_C2H2_1"/>
    <property type="match status" value="1"/>
</dbReference>
<dbReference type="GO" id="GO:0008270">
    <property type="term" value="F:zinc ion binding"/>
    <property type="evidence" value="ECO:0007669"/>
    <property type="project" value="UniProtKB-KW"/>
</dbReference>
<dbReference type="Gene3D" id="3.30.160.60">
    <property type="entry name" value="Classic Zinc Finger"/>
    <property type="match status" value="1"/>
</dbReference>
<dbReference type="InterPro" id="IPR013087">
    <property type="entry name" value="Znf_C2H2_type"/>
</dbReference>
<dbReference type="AlphaFoldDB" id="A0A653BYB5"/>
<organism evidence="3 4">
    <name type="scientific">Callosobruchus maculatus</name>
    <name type="common">Southern cowpea weevil</name>
    <name type="synonym">Pulse bruchid</name>
    <dbReference type="NCBI Taxonomy" id="64391"/>
    <lineage>
        <taxon>Eukaryota</taxon>
        <taxon>Metazoa</taxon>
        <taxon>Ecdysozoa</taxon>
        <taxon>Arthropoda</taxon>
        <taxon>Hexapoda</taxon>
        <taxon>Insecta</taxon>
        <taxon>Pterygota</taxon>
        <taxon>Neoptera</taxon>
        <taxon>Endopterygota</taxon>
        <taxon>Coleoptera</taxon>
        <taxon>Polyphaga</taxon>
        <taxon>Cucujiformia</taxon>
        <taxon>Chrysomeloidea</taxon>
        <taxon>Chrysomelidae</taxon>
        <taxon>Bruchinae</taxon>
        <taxon>Bruchini</taxon>
        <taxon>Callosobruchus</taxon>
    </lineage>
</organism>
<dbReference type="PROSITE" id="PS50157">
    <property type="entry name" value="ZINC_FINGER_C2H2_2"/>
    <property type="match status" value="1"/>
</dbReference>
<evidence type="ECO:0000256" key="1">
    <source>
        <dbReference type="PROSITE-ProRule" id="PRU00042"/>
    </source>
</evidence>
<proteinExistence type="predicted"/>
<gene>
    <name evidence="3" type="ORF">CALMAC_LOCUS4479</name>
</gene>
<dbReference type="SUPFAM" id="SSF57667">
    <property type="entry name" value="beta-beta-alpha zinc fingers"/>
    <property type="match status" value="1"/>
</dbReference>
<keyword evidence="1" id="KW-0479">Metal-binding</keyword>
<keyword evidence="1" id="KW-0862">Zinc</keyword>
<feature type="domain" description="C2H2-type" evidence="2">
    <location>
        <begin position="56"/>
        <end position="83"/>
    </location>
</feature>
<name>A0A653BYB5_CALMS</name>
<evidence type="ECO:0000313" key="4">
    <source>
        <dbReference type="Proteomes" id="UP000410492"/>
    </source>
</evidence>
<dbReference type="InterPro" id="IPR036236">
    <property type="entry name" value="Znf_C2H2_sf"/>
</dbReference>
<keyword evidence="4" id="KW-1185">Reference proteome</keyword>
<dbReference type="Proteomes" id="UP000410492">
    <property type="component" value="Unassembled WGS sequence"/>
</dbReference>
<sequence length="117" mass="13351">MIGFAFGWIKTDVDELTPPLHQLFPRRGLTEGDHAVKKKIGGKDQATRSNPEENFFSCYHCDCIFDRKHRLIKHMKVHENKKKVLGCDPSSSDARGGRICLQCNAIFKSQITLNEHI</sequence>
<keyword evidence="1" id="KW-0863">Zinc-finger</keyword>
<dbReference type="EMBL" id="CAACVG010006430">
    <property type="protein sequence ID" value="VEN40261.1"/>
    <property type="molecule type" value="Genomic_DNA"/>
</dbReference>
<evidence type="ECO:0000259" key="2">
    <source>
        <dbReference type="PROSITE" id="PS50157"/>
    </source>
</evidence>
<evidence type="ECO:0000313" key="3">
    <source>
        <dbReference type="EMBL" id="VEN40261.1"/>
    </source>
</evidence>
<dbReference type="OrthoDB" id="7471224at2759"/>
<feature type="non-terminal residue" evidence="3">
    <location>
        <position position="117"/>
    </location>
</feature>
<reference evidence="3 4" key="1">
    <citation type="submission" date="2019-01" db="EMBL/GenBank/DDBJ databases">
        <authorList>
            <person name="Sayadi A."/>
        </authorList>
    </citation>
    <scope>NUCLEOTIDE SEQUENCE [LARGE SCALE GENOMIC DNA]</scope>
</reference>
<protein>
    <recommendedName>
        <fullName evidence="2">C2H2-type domain-containing protein</fullName>
    </recommendedName>
</protein>